<keyword evidence="9" id="KW-1185">Reference proteome</keyword>
<evidence type="ECO:0000256" key="6">
    <source>
        <dbReference type="SAM" id="Phobius"/>
    </source>
</evidence>
<evidence type="ECO:0000256" key="4">
    <source>
        <dbReference type="ARBA" id="ARBA00023136"/>
    </source>
</evidence>
<dbReference type="InterPro" id="IPR000595">
    <property type="entry name" value="cNMP-bd_dom"/>
</dbReference>
<gene>
    <name evidence="8" type="ORF">PSON_ATCC_30995.1.T1120134</name>
</gene>
<evidence type="ECO:0000256" key="5">
    <source>
        <dbReference type="SAM" id="MobiDB-lite"/>
    </source>
</evidence>
<feature type="transmembrane region" description="Helical" evidence="6">
    <location>
        <begin position="245"/>
        <end position="265"/>
    </location>
</feature>
<dbReference type="InterPro" id="IPR051413">
    <property type="entry name" value="K/Na_HCN_channel"/>
</dbReference>
<keyword evidence="3 6" id="KW-1133">Transmembrane helix</keyword>
<dbReference type="PANTHER" id="PTHR45689:SF5">
    <property type="entry name" value="I[[H]] CHANNEL, ISOFORM E"/>
    <property type="match status" value="1"/>
</dbReference>
<dbReference type="AlphaFoldDB" id="A0A8S1QP60"/>
<feature type="transmembrane region" description="Helical" evidence="6">
    <location>
        <begin position="209"/>
        <end position="233"/>
    </location>
</feature>
<dbReference type="SMART" id="SM00100">
    <property type="entry name" value="cNMP"/>
    <property type="match status" value="1"/>
</dbReference>
<evidence type="ECO:0000313" key="9">
    <source>
        <dbReference type="Proteomes" id="UP000692954"/>
    </source>
</evidence>
<dbReference type="Proteomes" id="UP000692954">
    <property type="component" value="Unassembled WGS sequence"/>
</dbReference>
<protein>
    <recommendedName>
        <fullName evidence="7">Cyclic nucleotide-binding domain-containing protein</fullName>
    </recommendedName>
</protein>
<accession>A0A8S1QP60</accession>
<evidence type="ECO:0000256" key="2">
    <source>
        <dbReference type="ARBA" id="ARBA00022692"/>
    </source>
</evidence>
<dbReference type="GO" id="GO:0035725">
    <property type="term" value="P:sodium ion transmembrane transport"/>
    <property type="evidence" value="ECO:0007669"/>
    <property type="project" value="TreeGrafter"/>
</dbReference>
<reference evidence="8" key="1">
    <citation type="submission" date="2021-01" db="EMBL/GenBank/DDBJ databases">
        <authorList>
            <consortium name="Genoscope - CEA"/>
            <person name="William W."/>
        </authorList>
    </citation>
    <scope>NUCLEOTIDE SEQUENCE</scope>
</reference>
<name>A0A8S1QP60_9CILI</name>
<feature type="transmembrane region" description="Helical" evidence="6">
    <location>
        <begin position="271"/>
        <end position="290"/>
    </location>
</feature>
<comment type="subcellular location">
    <subcellularLocation>
        <location evidence="1">Membrane</location>
        <topology evidence="1">Multi-pass membrane protein</topology>
    </subcellularLocation>
</comment>
<dbReference type="Pfam" id="PF00027">
    <property type="entry name" value="cNMP_binding"/>
    <property type="match status" value="1"/>
</dbReference>
<dbReference type="PANTHER" id="PTHR45689">
    <property type="entry name" value="I[[H]] CHANNEL, ISOFORM E"/>
    <property type="match status" value="1"/>
</dbReference>
<evidence type="ECO:0000256" key="1">
    <source>
        <dbReference type="ARBA" id="ARBA00004141"/>
    </source>
</evidence>
<dbReference type="Pfam" id="PF00520">
    <property type="entry name" value="Ion_trans"/>
    <property type="match status" value="1"/>
</dbReference>
<evidence type="ECO:0000256" key="3">
    <source>
        <dbReference type="ARBA" id="ARBA00022989"/>
    </source>
</evidence>
<feature type="domain" description="Cyclic nucleotide-binding" evidence="7">
    <location>
        <begin position="498"/>
        <end position="607"/>
    </location>
</feature>
<dbReference type="PROSITE" id="PS50042">
    <property type="entry name" value="CNMP_BINDING_3"/>
    <property type="match status" value="1"/>
</dbReference>
<proteinExistence type="predicted"/>
<keyword evidence="4 6" id="KW-0472">Membrane</keyword>
<evidence type="ECO:0000259" key="7">
    <source>
        <dbReference type="PROSITE" id="PS50042"/>
    </source>
</evidence>
<dbReference type="GO" id="GO:0003254">
    <property type="term" value="P:regulation of membrane depolarization"/>
    <property type="evidence" value="ECO:0007669"/>
    <property type="project" value="TreeGrafter"/>
</dbReference>
<feature type="compositionally biased region" description="Low complexity" evidence="5">
    <location>
        <begin position="745"/>
        <end position="760"/>
    </location>
</feature>
<sequence>MLDSSDSIIIRNNLPEGEFKGPIHHLLSNKIMLQEGDNQGGSFNSFTVPENPILLNTPPKTFKNMAARKSDFQSAYEVDDADSLKDSKPQFLRLIIAKSLQNNFINNLWNRSYLRKLHQLSPFQIEQLDDLQFESDGFSNITHSNQRSLIQSLAFWTLIDVFTPYSKFIVIWDVFQILTYIMIFFWLPYKISFEIYYISELFNGERGSEIIEIVLLSILALDVVVGLNLAFIYKGQIIKDRKRVIINYFNQYAFVDLVNIIFYLWSPYPLFQLNSSFQTSIVLGAIFYILRITKINKILAQIQEFFNLNGSLNDMVGLMKLLMVIVFIAHICGCTWHGIAHYTTAFSWLDAYNLRERTNGTRYNYSIYWATMTMTTVGYGDITAQNDLELLINNITMFVASIVFAYSVNSIGIFVSNMYKGTMEYSRSVTLINTFMSKNKIQFDLQTRIRSYLEYIWQEEQEMNDDEVGSIVKKLSRHLQDELQYQLRGNILKNSKIVMKLFSEQFVKNLLQSMEELSFSPEERIITCNQIDDCSLYIITKGEVELMFSGKNQLGDVIKRNSIRLLKQYECFGEIAFFTGNARTATAVSKGFTRAFKIKREYFLAILQSFPNDYEKFCDARDRLINNEFSSLQLNCYSCNSNRHLINNCHILHFCADQEKIIKKEFFPIEQRRSMAFNRIKKIKAVCAFNMQKYYSERARDLIQDIYQQEKIGTDLDDGDSHTMPMNDAYEDDDDLPSSINQQRSQSGTISKQSQKQQQTKDIEDDEQYNKGYHRKSNPPRQTVQTAGFGGNQKNKDITWNVEQLSDSLDSSEEQDQVIVPLQSFPQQKSNELINKQQTIKKQLSRSGSADVPSKVPTEVRLAKQQLQIKNQSDIEIRHVLSRDQARKITVRTRTHNEEPTLITDNLTQNNAVQQLQAPTITTIVLSFDKMCIFQFYQPFNNYDAVIKRYARAQKFFGKKRSYPENSLYSFYFLAIKKGYKLRKLGQLIPVGLQRFSGGGAKLFKKVYKKMKQPSLAEKNDIFFQVK</sequence>
<dbReference type="EMBL" id="CAJJDN010000112">
    <property type="protein sequence ID" value="CAD8116964.1"/>
    <property type="molecule type" value="Genomic_DNA"/>
</dbReference>
<organism evidence="8 9">
    <name type="scientific">Paramecium sonneborni</name>
    <dbReference type="NCBI Taxonomy" id="65129"/>
    <lineage>
        <taxon>Eukaryota</taxon>
        <taxon>Sar</taxon>
        <taxon>Alveolata</taxon>
        <taxon>Ciliophora</taxon>
        <taxon>Intramacronucleata</taxon>
        <taxon>Oligohymenophorea</taxon>
        <taxon>Peniculida</taxon>
        <taxon>Parameciidae</taxon>
        <taxon>Paramecium</taxon>
    </lineage>
</organism>
<dbReference type="OrthoDB" id="292483at2759"/>
<feature type="transmembrane region" description="Helical" evidence="6">
    <location>
        <begin position="321"/>
        <end position="339"/>
    </location>
</feature>
<dbReference type="InterPro" id="IPR005821">
    <property type="entry name" value="Ion_trans_dom"/>
</dbReference>
<keyword evidence="2 6" id="KW-0812">Transmembrane</keyword>
<dbReference type="CDD" id="cd00038">
    <property type="entry name" value="CAP_ED"/>
    <property type="match status" value="1"/>
</dbReference>
<feature type="region of interest" description="Disordered" evidence="5">
    <location>
        <begin position="713"/>
        <end position="795"/>
    </location>
</feature>
<feature type="transmembrane region" description="Helical" evidence="6">
    <location>
        <begin position="168"/>
        <end position="189"/>
    </location>
</feature>
<feature type="transmembrane region" description="Helical" evidence="6">
    <location>
        <begin position="395"/>
        <end position="419"/>
    </location>
</feature>
<dbReference type="GO" id="GO:0098855">
    <property type="term" value="C:HCN channel complex"/>
    <property type="evidence" value="ECO:0007669"/>
    <property type="project" value="TreeGrafter"/>
</dbReference>
<dbReference type="GO" id="GO:0005249">
    <property type="term" value="F:voltage-gated potassium channel activity"/>
    <property type="evidence" value="ECO:0007669"/>
    <property type="project" value="TreeGrafter"/>
</dbReference>
<evidence type="ECO:0000313" key="8">
    <source>
        <dbReference type="EMBL" id="CAD8116964.1"/>
    </source>
</evidence>
<comment type="caution">
    <text evidence="8">The sequence shown here is derived from an EMBL/GenBank/DDBJ whole genome shotgun (WGS) entry which is preliminary data.</text>
</comment>